<dbReference type="EMBL" id="BLLF01003032">
    <property type="protein sequence ID" value="GFH26129.1"/>
    <property type="molecule type" value="Genomic_DNA"/>
</dbReference>
<gene>
    <name evidence="2" type="ORF">HaLaN_24227</name>
</gene>
<comment type="caution">
    <text evidence="2">The sequence shown here is derived from an EMBL/GenBank/DDBJ whole genome shotgun (WGS) entry which is preliminary data.</text>
</comment>
<feature type="region of interest" description="Disordered" evidence="1">
    <location>
        <begin position="81"/>
        <end position="133"/>
    </location>
</feature>
<accession>A0A6A0A144</accession>
<protein>
    <submittedName>
        <fullName evidence="2">Uncharacterized protein</fullName>
    </submittedName>
</protein>
<proteinExistence type="predicted"/>
<name>A0A6A0A144_HAELA</name>
<evidence type="ECO:0000313" key="3">
    <source>
        <dbReference type="Proteomes" id="UP000485058"/>
    </source>
</evidence>
<organism evidence="2 3">
    <name type="scientific">Haematococcus lacustris</name>
    <name type="common">Green alga</name>
    <name type="synonym">Haematococcus pluvialis</name>
    <dbReference type="NCBI Taxonomy" id="44745"/>
    <lineage>
        <taxon>Eukaryota</taxon>
        <taxon>Viridiplantae</taxon>
        <taxon>Chlorophyta</taxon>
        <taxon>core chlorophytes</taxon>
        <taxon>Chlorophyceae</taxon>
        <taxon>CS clade</taxon>
        <taxon>Chlamydomonadales</taxon>
        <taxon>Haematococcaceae</taxon>
        <taxon>Haematococcus</taxon>
    </lineage>
</organism>
<sequence length="190" mass="20345">MHDKGGVSHDVKHTITLMGHDRHDGWDSMRHARVWREGHRPSPQMIQCDGCVGLIKVRVRVKVGCQRLADLQGATQGVGLAGAARRGGRGGQPQCSGLQRLSALPRRRRRSAGRGSAGPGGGQQIKEEPDFPRPTQRRLGLIVVAVGAAVTTAIKEVGEPLGWPVKGGRPPTGAWSSLVRPALDVELYQG</sequence>
<dbReference type="Proteomes" id="UP000485058">
    <property type="component" value="Unassembled WGS sequence"/>
</dbReference>
<dbReference type="AlphaFoldDB" id="A0A6A0A144"/>
<evidence type="ECO:0000256" key="1">
    <source>
        <dbReference type="SAM" id="MobiDB-lite"/>
    </source>
</evidence>
<evidence type="ECO:0000313" key="2">
    <source>
        <dbReference type="EMBL" id="GFH26129.1"/>
    </source>
</evidence>
<keyword evidence="3" id="KW-1185">Reference proteome</keyword>
<reference evidence="2 3" key="1">
    <citation type="submission" date="2020-02" db="EMBL/GenBank/DDBJ databases">
        <title>Draft genome sequence of Haematococcus lacustris strain NIES-144.</title>
        <authorList>
            <person name="Morimoto D."/>
            <person name="Nakagawa S."/>
            <person name="Yoshida T."/>
            <person name="Sawayama S."/>
        </authorList>
    </citation>
    <scope>NUCLEOTIDE SEQUENCE [LARGE SCALE GENOMIC DNA]</scope>
    <source>
        <strain evidence="2 3">NIES-144</strain>
    </source>
</reference>